<dbReference type="EMBL" id="REGN01013405">
    <property type="protein sequence ID" value="RMZ93971.1"/>
    <property type="molecule type" value="Genomic_DNA"/>
</dbReference>
<dbReference type="GO" id="GO:0001671">
    <property type="term" value="F:ATPase activator activity"/>
    <property type="evidence" value="ECO:0007669"/>
    <property type="project" value="InterPro"/>
</dbReference>
<dbReference type="InterPro" id="IPR023393">
    <property type="entry name" value="START-like_dom_sf"/>
</dbReference>
<dbReference type="Gene3D" id="3.30.530.20">
    <property type="match status" value="1"/>
</dbReference>
<dbReference type="Pfam" id="PF09229">
    <property type="entry name" value="Aha1_N"/>
    <property type="match status" value="1"/>
</dbReference>
<dbReference type="SUPFAM" id="SSF55961">
    <property type="entry name" value="Bet v1-like"/>
    <property type="match status" value="1"/>
</dbReference>
<sequence length="305" mass="35271">MAKWGKGDPRWIVEERADATNVNNWHWTEKNATPWSRDKIKELLSGLKIENEEFSCKIKEISKIEGEATANNRKAKLIFFYEWVINGDWEGTLKNSENKTVYKGKFDIPNLSEEHDAKDVDVNITMTNDNKQPKLKEFMYRQGTEKIREQLAKYITLLKEEFSQGLILPTKDSSSNLKNLASTQANLQGPKSTEKSASEKLNQEINGSVKILTKKLSLNEDFKCRVNELYDVFTNIEMVRAFGRSSNIVYEPEKGGKFSLFDSNVTGSFVELVPNKKIVMNWKNKRWADDHYSVVTLEFNEKEDY</sequence>
<dbReference type="PANTHER" id="PTHR13009">
    <property type="entry name" value="HEAT SHOCK PROTEIN 90 HSP90 CO-CHAPERONE AHA-1"/>
    <property type="match status" value="1"/>
</dbReference>
<organism evidence="3 4">
    <name type="scientific">Brachionus plicatilis</name>
    <name type="common">Marine rotifer</name>
    <name type="synonym">Brachionus muelleri</name>
    <dbReference type="NCBI Taxonomy" id="10195"/>
    <lineage>
        <taxon>Eukaryota</taxon>
        <taxon>Metazoa</taxon>
        <taxon>Spiralia</taxon>
        <taxon>Gnathifera</taxon>
        <taxon>Rotifera</taxon>
        <taxon>Eurotatoria</taxon>
        <taxon>Monogononta</taxon>
        <taxon>Pseudotrocha</taxon>
        <taxon>Ploima</taxon>
        <taxon>Brachionidae</taxon>
        <taxon>Brachionus</taxon>
    </lineage>
</organism>
<protein>
    <submittedName>
        <fullName evidence="3">Activator of 90 kDa heat shock ATPase-like protein</fullName>
    </submittedName>
</protein>
<evidence type="ECO:0000256" key="1">
    <source>
        <dbReference type="ARBA" id="ARBA00006817"/>
    </source>
</evidence>
<gene>
    <name evidence="3" type="ORF">BpHYR1_051819</name>
</gene>
<dbReference type="Gene3D" id="3.15.10.20">
    <property type="entry name" value="Activator of Hsp90 ATPase Aha1, N-terminal domain"/>
    <property type="match status" value="1"/>
</dbReference>
<proteinExistence type="inferred from homology"/>
<feature type="domain" description="Activator of Hsp90 ATPase AHSA1-like N-terminal" evidence="2">
    <location>
        <begin position="29"/>
        <end position="164"/>
    </location>
</feature>
<keyword evidence="3" id="KW-0346">Stress response</keyword>
<evidence type="ECO:0000313" key="3">
    <source>
        <dbReference type="EMBL" id="RMZ93971.1"/>
    </source>
</evidence>
<dbReference type="GO" id="GO:0006457">
    <property type="term" value="P:protein folding"/>
    <property type="evidence" value="ECO:0007669"/>
    <property type="project" value="TreeGrafter"/>
</dbReference>
<comment type="caution">
    <text evidence="3">The sequence shown here is derived from an EMBL/GenBank/DDBJ whole genome shotgun (WGS) entry which is preliminary data.</text>
</comment>
<dbReference type="SMART" id="SM01000">
    <property type="entry name" value="Aha1_N"/>
    <property type="match status" value="1"/>
</dbReference>
<dbReference type="GO" id="GO:0005829">
    <property type="term" value="C:cytosol"/>
    <property type="evidence" value="ECO:0007669"/>
    <property type="project" value="TreeGrafter"/>
</dbReference>
<keyword evidence="4" id="KW-1185">Reference proteome</keyword>
<reference evidence="3 4" key="1">
    <citation type="journal article" date="2018" name="Sci. Rep.">
        <title>Genomic signatures of local adaptation to the degree of environmental predictability in rotifers.</title>
        <authorList>
            <person name="Franch-Gras L."/>
            <person name="Hahn C."/>
            <person name="Garcia-Roger E.M."/>
            <person name="Carmona M.J."/>
            <person name="Serra M."/>
            <person name="Gomez A."/>
        </authorList>
    </citation>
    <scope>NUCLEOTIDE SEQUENCE [LARGE SCALE GENOMIC DNA]</scope>
    <source>
        <strain evidence="3">HYR1</strain>
    </source>
</reference>
<evidence type="ECO:0000259" key="2">
    <source>
        <dbReference type="SMART" id="SM01000"/>
    </source>
</evidence>
<dbReference type="GO" id="GO:0051087">
    <property type="term" value="F:protein-folding chaperone binding"/>
    <property type="evidence" value="ECO:0007669"/>
    <property type="project" value="InterPro"/>
</dbReference>
<dbReference type="InterPro" id="IPR013538">
    <property type="entry name" value="ASHA1/2-like_C"/>
</dbReference>
<dbReference type="OrthoDB" id="567237at2759"/>
<evidence type="ECO:0000313" key="4">
    <source>
        <dbReference type="Proteomes" id="UP000276133"/>
    </source>
</evidence>
<name>A0A3M7P4E5_BRAPC</name>
<dbReference type="PANTHER" id="PTHR13009:SF22">
    <property type="entry name" value="LD43819P"/>
    <property type="match status" value="1"/>
</dbReference>
<dbReference type="InterPro" id="IPR015310">
    <property type="entry name" value="AHSA1-like_N"/>
</dbReference>
<dbReference type="InterPro" id="IPR036338">
    <property type="entry name" value="Aha1"/>
</dbReference>
<dbReference type="AlphaFoldDB" id="A0A3M7P4E5"/>
<dbReference type="Proteomes" id="UP000276133">
    <property type="component" value="Unassembled WGS sequence"/>
</dbReference>
<accession>A0A3M7P4E5</accession>
<dbReference type="Pfam" id="PF08327">
    <property type="entry name" value="AHSA1"/>
    <property type="match status" value="1"/>
</dbReference>
<comment type="similarity">
    <text evidence="1">Belongs to the AHA1 family.</text>
</comment>
<dbReference type="STRING" id="10195.A0A3M7P4E5"/>
<feature type="non-terminal residue" evidence="3">
    <location>
        <position position="305"/>
    </location>
</feature>
<dbReference type="SUPFAM" id="SSF103111">
    <property type="entry name" value="Activator of Hsp90 ATPase, Aha1"/>
    <property type="match status" value="1"/>
</dbReference>